<sequence length="286" mass="30647">MHIRTGLTSKWAIDGVLWSKEDGLPDGLTYPVFAHLMDTAAVCLALWDLHTSEGQQRTFTAGLGLDPDSGTGRERARSLLACWAGWHDLGKIGASFQVKVPEAFAQLRGYSPLASDTQSLSHGAATQLYLAVQLPSLGYDGTGNGLPTASPARRLAQLLGGHHGRFFPQPNRNRLRHPSLITRLLGEGRWEEQRLAHLAAVAQAVGAPDPPAALSVEAAVLAGEMVVLADWLASQLHFVVDQLEHLSEPGDPALVVRHWERAVTAGPGLVENAGLGLPVWKETPVS</sequence>
<keyword evidence="1" id="KW-0479">Metal-binding</keyword>
<keyword evidence="2" id="KW-0378">Hydrolase</keyword>
<gene>
    <name evidence="5" type="ORF">ACFP3U_25365</name>
</gene>
<evidence type="ECO:0000256" key="3">
    <source>
        <dbReference type="ARBA" id="ARBA00023118"/>
    </source>
</evidence>
<protein>
    <submittedName>
        <fullName evidence="5">CRISPR-associated endonuclease Cas3</fullName>
    </submittedName>
</protein>
<evidence type="ECO:0000256" key="1">
    <source>
        <dbReference type="ARBA" id="ARBA00022723"/>
    </source>
</evidence>
<dbReference type="Gene3D" id="1.10.3210.30">
    <property type="match status" value="1"/>
</dbReference>
<dbReference type="RefSeq" id="WP_380227964.1">
    <property type="nucleotide sequence ID" value="NZ_JBHSOF010000038.1"/>
</dbReference>
<dbReference type="EMBL" id="JBHSOF010000038">
    <property type="protein sequence ID" value="MFC5666291.1"/>
    <property type="molecule type" value="Genomic_DNA"/>
</dbReference>
<dbReference type="CDD" id="cd09641">
    <property type="entry name" value="Cas3''_I"/>
    <property type="match status" value="1"/>
</dbReference>
<dbReference type="Pfam" id="PF18019">
    <property type="entry name" value="Cas3_HD"/>
    <property type="match status" value="1"/>
</dbReference>
<evidence type="ECO:0000313" key="6">
    <source>
        <dbReference type="Proteomes" id="UP001595975"/>
    </source>
</evidence>
<accession>A0ABW0X798</accession>
<dbReference type="InterPro" id="IPR038257">
    <property type="entry name" value="CRISPR-assoc_Cas3_HD_sf"/>
</dbReference>
<dbReference type="InterPro" id="IPR006483">
    <property type="entry name" value="CRISPR-assoc_Cas3_HD"/>
</dbReference>
<feature type="domain" description="HD Cas3-type" evidence="4">
    <location>
        <begin position="25"/>
        <end position="232"/>
    </location>
</feature>
<keyword evidence="5" id="KW-0255">Endonuclease</keyword>
<reference evidence="6" key="1">
    <citation type="journal article" date="2019" name="Int. J. Syst. Evol. Microbiol.">
        <title>The Global Catalogue of Microorganisms (GCM) 10K type strain sequencing project: providing services to taxonomists for standard genome sequencing and annotation.</title>
        <authorList>
            <consortium name="The Broad Institute Genomics Platform"/>
            <consortium name="The Broad Institute Genome Sequencing Center for Infectious Disease"/>
            <person name="Wu L."/>
            <person name="Ma J."/>
        </authorList>
    </citation>
    <scope>NUCLEOTIDE SEQUENCE [LARGE SCALE GENOMIC DNA]</scope>
    <source>
        <strain evidence="6">CGMCC 4.1437</strain>
    </source>
</reference>
<dbReference type="NCBIfam" id="TIGR01596">
    <property type="entry name" value="cas3_HD"/>
    <property type="match status" value="1"/>
</dbReference>
<dbReference type="Proteomes" id="UP001595975">
    <property type="component" value="Unassembled WGS sequence"/>
</dbReference>
<keyword evidence="3" id="KW-0051">Antiviral defense</keyword>
<evidence type="ECO:0000256" key="2">
    <source>
        <dbReference type="ARBA" id="ARBA00022801"/>
    </source>
</evidence>
<proteinExistence type="predicted"/>
<keyword evidence="6" id="KW-1185">Reference proteome</keyword>
<comment type="caution">
    <text evidence="5">The sequence shown here is derived from an EMBL/GenBank/DDBJ whole genome shotgun (WGS) entry which is preliminary data.</text>
</comment>
<evidence type="ECO:0000259" key="4">
    <source>
        <dbReference type="PROSITE" id="PS51643"/>
    </source>
</evidence>
<dbReference type="PROSITE" id="PS51643">
    <property type="entry name" value="HD_CAS3"/>
    <property type="match status" value="1"/>
</dbReference>
<organism evidence="5 6">
    <name type="scientific">Kitasatospora misakiensis</name>
    <dbReference type="NCBI Taxonomy" id="67330"/>
    <lineage>
        <taxon>Bacteria</taxon>
        <taxon>Bacillati</taxon>
        <taxon>Actinomycetota</taxon>
        <taxon>Actinomycetes</taxon>
        <taxon>Kitasatosporales</taxon>
        <taxon>Streptomycetaceae</taxon>
        <taxon>Kitasatospora</taxon>
    </lineage>
</organism>
<keyword evidence="5" id="KW-0540">Nuclease</keyword>
<evidence type="ECO:0000313" key="5">
    <source>
        <dbReference type="EMBL" id="MFC5666291.1"/>
    </source>
</evidence>
<name>A0ABW0X798_9ACTN</name>
<dbReference type="GO" id="GO:0004519">
    <property type="term" value="F:endonuclease activity"/>
    <property type="evidence" value="ECO:0007669"/>
    <property type="project" value="UniProtKB-KW"/>
</dbReference>